<dbReference type="STRING" id="1590841.A0A2R6P6H0"/>
<dbReference type="PROSITE" id="PS51774">
    <property type="entry name" value="NAB"/>
    <property type="match status" value="1"/>
</dbReference>
<comment type="caution">
    <text evidence="6">The sequence shown here is derived from an EMBL/GenBank/DDBJ whole genome shotgun (WGS) entry which is preliminary data.</text>
</comment>
<evidence type="ECO:0000256" key="1">
    <source>
        <dbReference type="ARBA" id="ARBA00023054"/>
    </source>
</evidence>
<name>A0A2R6P6H0_ACTCC</name>
<dbReference type="Gramene" id="PSR86241">
    <property type="protein sequence ID" value="PSR86241"/>
    <property type="gene ID" value="CEY00_Acc31879"/>
</dbReference>
<feature type="coiled-coil region" evidence="3">
    <location>
        <begin position="508"/>
        <end position="542"/>
    </location>
</feature>
<feature type="region of interest" description="Disordered" evidence="4">
    <location>
        <begin position="105"/>
        <end position="198"/>
    </location>
</feature>
<dbReference type="GO" id="GO:0003779">
    <property type="term" value="F:actin binding"/>
    <property type="evidence" value="ECO:0007669"/>
    <property type="project" value="InterPro"/>
</dbReference>
<evidence type="ECO:0000256" key="3">
    <source>
        <dbReference type="SAM" id="Coils"/>
    </source>
</evidence>
<comment type="similarity">
    <text evidence="2">Belongs to the NET family.</text>
</comment>
<evidence type="ECO:0000259" key="5">
    <source>
        <dbReference type="PROSITE" id="PS51774"/>
    </source>
</evidence>
<dbReference type="PANTHER" id="PTHR32258:SF3">
    <property type="entry name" value="PROTEIN NETWORKED 4A"/>
    <property type="match status" value="1"/>
</dbReference>
<evidence type="ECO:0000313" key="6">
    <source>
        <dbReference type="EMBL" id="PSR86241.1"/>
    </source>
</evidence>
<evidence type="ECO:0000256" key="2">
    <source>
        <dbReference type="ARBA" id="ARBA00038006"/>
    </source>
</evidence>
<dbReference type="Gene3D" id="1.10.287.1490">
    <property type="match status" value="1"/>
</dbReference>
<feature type="coiled-coil region" evidence="3">
    <location>
        <begin position="233"/>
        <end position="479"/>
    </location>
</feature>
<dbReference type="FunCoup" id="A0A2R6P6H0">
    <property type="interactions" value="85"/>
</dbReference>
<dbReference type="EMBL" id="NKQK01000028">
    <property type="protein sequence ID" value="PSR86241.1"/>
    <property type="molecule type" value="Genomic_DNA"/>
</dbReference>
<reference evidence="6 7" key="1">
    <citation type="submission" date="2017-07" db="EMBL/GenBank/DDBJ databases">
        <title>An improved, manually edited Actinidia chinensis var. chinensis (kiwifruit) genome highlights the challenges associated with draft genomes and gene prediction in plants.</title>
        <authorList>
            <person name="Pilkington S."/>
            <person name="Crowhurst R."/>
            <person name="Hilario E."/>
            <person name="Nardozza S."/>
            <person name="Fraser L."/>
            <person name="Peng Y."/>
            <person name="Gunaseelan K."/>
            <person name="Simpson R."/>
            <person name="Tahir J."/>
            <person name="Deroles S."/>
            <person name="Templeton K."/>
            <person name="Luo Z."/>
            <person name="Davy M."/>
            <person name="Cheng C."/>
            <person name="Mcneilage M."/>
            <person name="Scaglione D."/>
            <person name="Liu Y."/>
            <person name="Zhang Q."/>
            <person name="Datson P."/>
            <person name="De Silva N."/>
            <person name="Gardiner S."/>
            <person name="Bassett H."/>
            <person name="Chagne D."/>
            <person name="Mccallum J."/>
            <person name="Dzierzon H."/>
            <person name="Deng C."/>
            <person name="Wang Y.-Y."/>
            <person name="Barron N."/>
            <person name="Manako K."/>
            <person name="Bowen J."/>
            <person name="Foster T."/>
            <person name="Erridge Z."/>
            <person name="Tiffin H."/>
            <person name="Waite C."/>
            <person name="Davies K."/>
            <person name="Grierson E."/>
            <person name="Laing W."/>
            <person name="Kirk R."/>
            <person name="Chen X."/>
            <person name="Wood M."/>
            <person name="Montefiori M."/>
            <person name="Brummell D."/>
            <person name="Schwinn K."/>
            <person name="Catanach A."/>
            <person name="Fullerton C."/>
            <person name="Li D."/>
            <person name="Meiyalaghan S."/>
            <person name="Nieuwenhuizen N."/>
            <person name="Read N."/>
            <person name="Prakash R."/>
            <person name="Hunter D."/>
            <person name="Zhang H."/>
            <person name="Mckenzie M."/>
            <person name="Knabel M."/>
            <person name="Harris A."/>
            <person name="Allan A."/>
            <person name="Chen A."/>
            <person name="Janssen B."/>
            <person name="Plunkett B."/>
            <person name="Dwamena C."/>
            <person name="Voogd C."/>
            <person name="Leif D."/>
            <person name="Lafferty D."/>
            <person name="Souleyre E."/>
            <person name="Varkonyi-Gasic E."/>
            <person name="Gambi F."/>
            <person name="Hanley J."/>
            <person name="Yao J.-L."/>
            <person name="Cheung J."/>
            <person name="David K."/>
            <person name="Warren B."/>
            <person name="Marsh K."/>
            <person name="Snowden K."/>
            <person name="Lin-Wang K."/>
            <person name="Brian L."/>
            <person name="Martinez-Sanchez M."/>
            <person name="Wang M."/>
            <person name="Ileperuma N."/>
            <person name="Macnee N."/>
            <person name="Campin R."/>
            <person name="Mcatee P."/>
            <person name="Drummond R."/>
            <person name="Espley R."/>
            <person name="Ireland H."/>
            <person name="Wu R."/>
            <person name="Atkinson R."/>
            <person name="Karunairetnam S."/>
            <person name="Bulley S."/>
            <person name="Chunkath S."/>
            <person name="Hanley Z."/>
            <person name="Storey R."/>
            <person name="Thrimawithana A."/>
            <person name="Thomson S."/>
            <person name="David C."/>
            <person name="Testolin R."/>
        </authorList>
    </citation>
    <scope>NUCLEOTIDE SEQUENCE [LARGE SCALE GENOMIC DNA]</scope>
    <source>
        <strain evidence="7">cv. Red5</strain>
        <tissue evidence="6">Young leaf</tissue>
    </source>
</reference>
<feature type="region of interest" description="Disordered" evidence="4">
    <location>
        <begin position="1"/>
        <end position="27"/>
    </location>
</feature>
<feature type="domain" description="NAB" evidence="5">
    <location>
        <begin position="21"/>
        <end position="101"/>
    </location>
</feature>
<dbReference type="Pfam" id="PF24627">
    <property type="entry name" value="PUMA_CC"/>
    <property type="match status" value="1"/>
</dbReference>
<dbReference type="OrthoDB" id="1877257at2759"/>
<feature type="compositionally biased region" description="Acidic residues" evidence="4">
    <location>
        <begin position="166"/>
        <end position="178"/>
    </location>
</feature>
<dbReference type="OMA" id="ITHVQNF"/>
<dbReference type="AlphaFoldDB" id="A0A2R6P6H0"/>
<feature type="compositionally biased region" description="Polar residues" evidence="4">
    <location>
        <begin position="107"/>
        <end position="133"/>
    </location>
</feature>
<dbReference type="Proteomes" id="UP000241394">
    <property type="component" value="Chromosome LG28"/>
</dbReference>
<gene>
    <name evidence="6" type="ORF">CEY00_Acc31879</name>
</gene>
<dbReference type="InterPro" id="IPR051861">
    <property type="entry name" value="NET_actin-binding_domain"/>
</dbReference>
<dbReference type="InterPro" id="IPR011684">
    <property type="entry name" value="NAB"/>
</dbReference>
<reference evidence="7" key="2">
    <citation type="journal article" date="2018" name="BMC Genomics">
        <title>A manually annotated Actinidia chinensis var. chinensis (kiwifruit) genome highlights the challenges associated with draft genomes and gene prediction in plants.</title>
        <authorList>
            <person name="Pilkington S.M."/>
            <person name="Crowhurst R."/>
            <person name="Hilario E."/>
            <person name="Nardozza S."/>
            <person name="Fraser L."/>
            <person name="Peng Y."/>
            <person name="Gunaseelan K."/>
            <person name="Simpson R."/>
            <person name="Tahir J."/>
            <person name="Deroles S.C."/>
            <person name="Templeton K."/>
            <person name="Luo Z."/>
            <person name="Davy M."/>
            <person name="Cheng C."/>
            <person name="McNeilage M."/>
            <person name="Scaglione D."/>
            <person name="Liu Y."/>
            <person name="Zhang Q."/>
            <person name="Datson P."/>
            <person name="De Silva N."/>
            <person name="Gardiner S.E."/>
            <person name="Bassett H."/>
            <person name="Chagne D."/>
            <person name="McCallum J."/>
            <person name="Dzierzon H."/>
            <person name="Deng C."/>
            <person name="Wang Y.Y."/>
            <person name="Barron L."/>
            <person name="Manako K."/>
            <person name="Bowen J."/>
            <person name="Foster T.M."/>
            <person name="Erridge Z.A."/>
            <person name="Tiffin H."/>
            <person name="Waite C.N."/>
            <person name="Davies K.M."/>
            <person name="Grierson E.P."/>
            <person name="Laing W.A."/>
            <person name="Kirk R."/>
            <person name="Chen X."/>
            <person name="Wood M."/>
            <person name="Montefiori M."/>
            <person name="Brummell D.A."/>
            <person name="Schwinn K.E."/>
            <person name="Catanach A."/>
            <person name="Fullerton C."/>
            <person name="Li D."/>
            <person name="Meiyalaghan S."/>
            <person name="Nieuwenhuizen N."/>
            <person name="Read N."/>
            <person name="Prakash R."/>
            <person name="Hunter D."/>
            <person name="Zhang H."/>
            <person name="McKenzie M."/>
            <person name="Knabel M."/>
            <person name="Harris A."/>
            <person name="Allan A.C."/>
            <person name="Gleave A."/>
            <person name="Chen A."/>
            <person name="Janssen B.J."/>
            <person name="Plunkett B."/>
            <person name="Ampomah-Dwamena C."/>
            <person name="Voogd C."/>
            <person name="Leif D."/>
            <person name="Lafferty D."/>
            <person name="Souleyre E.J.F."/>
            <person name="Varkonyi-Gasic E."/>
            <person name="Gambi F."/>
            <person name="Hanley J."/>
            <person name="Yao J.L."/>
            <person name="Cheung J."/>
            <person name="David K.M."/>
            <person name="Warren B."/>
            <person name="Marsh K."/>
            <person name="Snowden K.C."/>
            <person name="Lin-Wang K."/>
            <person name="Brian L."/>
            <person name="Martinez-Sanchez M."/>
            <person name="Wang M."/>
            <person name="Ileperuma N."/>
            <person name="Macnee N."/>
            <person name="Campin R."/>
            <person name="McAtee P."/>
            <person name="Drummond R.S.M."/>
            <person name="Espley R.V."/>
            <person name="Ireland H.S."/>
            <person name="Wu R."/>
            <person name="Atkinson R.G."/>
            <person name="Karunairetnam S."/>
            <person name="Bulley S."/>
            <person name="Chunkath S."/>
            <person name="Hanley Z."/>
            <person name="Storey R."/>
            <person name="Thrimawithana A.H."/>
            <person name="Thomson S."/>
            <person name="David C."/>
            <person name="Testolin R."/>
            <person name="Huang H."/>
            <person name="Hellens R.P."/>
            <person name="Schaffer R.J."/>
        </authorList>
    </citation>
    <scope>NUCLEOTIDE SEQUENCE [LARGE SCALE GENOMIC DNA]</scope>
    <source>
        <strain evidence="7">cv. Red5</strain>
    </source>
</reference>
<evidence type="ECO:0000256" key="4">
    <source>
        <dbReference type="SAM" id="MobiDB-lite"/>
    </source>
</evidence>
<dbReference type="Pfam" id="PF07765">
    <property type="entry name" value="KIP1"/>
    <property type="match status" value="1"/>
</dbReference>
<keyword evidence="1 3" id="KW-0175">Coiled coil</keyword>
<sequence length="579" mass="66947">MASSLVKSNKNMKRTGSKKSHSWWWDSHVSPKNSKWLAENLEDMDQSVKRMLKLIEEDGDSFAKKAEMYYQKRPELISHVEEFYRMYRSLAERYDHVTGELRKNIPSDLQSQGSGISDVGSEQATSWPSPDQRLSQRKSGPRAAGFEFFLGSGGSSSDMHNKEGDDSSTLDSETESDDSSVNNYSAAPSNGEEPGLRRKISELEVELCDVKEKLRMQQEENADNNLSGGNGNSEYLHTRIEAYEEEMRDAREKIQLSEEEIARLKIELQKNRSLEVTNNLETEKEVSDPEFKIQTFAEELKVAKEKLQGSAREIANLRCELENSESSLRCLKDQLGLAQKDVAMWKPKLDKEQREVSKLQDRIARYKANLSERDQEIRRLRETISSANQSLSEENTQLQAEISKLLKEQTYLEDNLKEWELRCQSLEEEVRRVKAGKTEMEVLLQAEIEQLKVAFKLEYEILMAKKDELNAKIAALVADVRSRDDRIEHMDLHLKQLHMEHVELIAVAEVGRRLVEEQRLRVRELEEEVEKQREVISIGAEEKREAIRQLCFSLEHYRNGYHQLRRAFVGHRQLPVIAS</sequence>
<protein>
    <submittedName>
        <fullName evidence="6">Protein NETWORKED 4A like</fullName>
    </submittedName>
</protein>
<accession>A0A2R6P6H0</accession>
<dbReference type="SUPFAM" id="SSF57997">
    <property type="entry name" value="Tropomyosin"/>
    <property type="match status" value="1"/>
</dbReference>
<feature type="compositionally biased region" description="Basic residues" evidence="4">
    <location>
        <begin position="10"/>
        <end position="21"/>
    </location>
</feature>
<dbReference type="InterPro" id="IPR057531">
    <property type="entry name" value="PUMA/OVT1_CC"/>
</dbReference>
<keyword evidence="7" id="KW-1185">Reference proteome</keyword>
<proteinExistence type="inferred from homology"/>
<dbReference type="GO" id="GO:0005774">
    <property type="term" value="C:vacuolar membrane"/>
    <property type="evidence" value="ECO:0007669"/>
    <property type="project" value="TreeGrafter"/>
</dbReference>
<dbReference type="InParanoid" id="A0A2R6P6H0"/>
<organism evidence="6 7">
    <name type="scientific">Actinidia chinensis var. chinensis</name>
    <name type="common">Chinese soft-hair kiwi</name>
    <dbReference type="NCBI Taxonomy" id="1590841"/>
    <lineage>
        <taxon>Eukaryota</taxon>
        <taxon>Viridiplantae</taxon>
        <taxon>Streptophyta</taxon>
        <taxon>Embryophyta</taxon>
        <taxon>Tracheophyta</taxon>
        <taxon>Spermatophyta</taxon>
        <taxon>Magnoliopsida</taxon>
        <taxon>eudicotyledons</taxon>
        <taxon>Gunneridae</taxon>
        <taxon>Pentapetalae</taxon>
        <taxon>asterids</taxon>
        <taxon>Ericales</taxon>
        <taxon>Actinidiaceae</taxon>
        <taxon>Actinidia</taxon>
    </lineage>
</organism>
<dbReference type="PANTHER" id="PTHR32258">
    <property type="entry name" value="PROTEIN NETWORKED 4A"/>
    <property type="match status" value="1"/>
</dbReference>
<evidence type="ECO:0000313" key="7">
    <source>
        <dbReference type="Proteomes" id="UP000241394"/>
    </source>
</evidence>